<proteinExistence type="inferred from homology"/>
<dbReference type="Proteomes" id="UP000599523">
    <property type="component" value="Unassembled WGS sequence"/>
</dbReference>
<comment type="caution">
    <text evidence="9">The sequence shown here is derived from an EMBL/GenBank/DDBJ whole genome shotgun (WGS) entry which is preliminary data.</text>
</comment>
<evidence type="ECO:0000256" key="6">
    <source>
        <dbReference type="ARBA" id="ARBA00033409"/>
    </source>
</evidence>
<keyword evidence="4 7" id="KW-0233">DNA recombination</keyword>
<accession>A0A972F8R4</accession>
<comment type="similarity">
    <text evidence="1 7">Belongs to the RecO family.</text>
</comment>
<dbReference type="SUPFAM" id="SSF57863">
    <property type="entry name" value="ArfGap/RecO-like zinc finger"/>
    <property type="match status" value="1"/>
</dbReference>
<dbReference type="AlphaFoldDB" id="A0A972F8R4"/>
<dbReference type="EMBL" id="WTVM01000107">
    <property type="protein sequence ID" value="NMG04273.1"/>
    <property type="molecule type" value="Genomic_DNA"/>
</dbReference>
<dbReference type="InterPro" id="IPR003717">
    <property type="entry name" value="RecO"/>
</dbReference>
<dbReference type="GO" id="GO:0006302">
    <property type="term" value="P:double-strand break repair"/>
    <property type="evidence" value="ECO:0007669"/>
    <property type="project" value="TreeGrafter"/>
</dbReference>
<name>A0A972F8R4_9RHOO</name>
<feature type="domain" description="DNA replication/recombination mediator RecO N-terminal" evidence="8">
    <location>
        <begin position="10"/>
        <end position="79"/>
    </location>
</feature>
<protein>
    <recommendedName>
        <fullName evidence="2 7">DNA repair protein RecO</fullName>
    </recommendedName>
    <alternativeName>
        <fullName evidence="6 7">Recombination protein O</fullName>
    </alternativeName>
</protein>
<dbReference type="Pfam" id="PF11967">
    <property type="entry name" value="RecO_N"/>
    <property type="match status" value="1"/>
</dbReference>
<sequence length="244" mass="26960">MSHKQRVDQQPSFVLHSHPWRETSLIVEVFSRDYGRVAMVAKGARRPMSALRGVLMAFQPLLVDWSGGGEVKTLVRAEWQGGQPLLTGRALLCGYYLNELLVKLSAREDPHPGLFEAYSEALCQLAGGQSQGVLLRRFELALLRELGYGVLLDHDARSGEPVDPARRYLYIIEEGPIALGADIGSVDPDCQIISGQTLLDMAAGVLERPETLAQSKSLLRALINHYLGGQSLQSRRVFTELQLL</sequence>
<dbReference type="GO" id="GO:0043590">
    <property type="term" value="C:bacterial nucleoid"/>
    <property type="evidence" value="ECO:0007669"/>
    <property type="project" value="TreeGrafter"/>
</dbReference>
<evidence type="ECO:0000256" key="7">
    <source>
        <dbReference type="HAMAP-Rule" id="MF_00201"/>
    </source>
</evidence>
<dbReference type="InterPro" id="IPR042242">
    <property type="entry name" value="RecO_C"/>
</dbReference>
<dbReference type="InterPro" id="IPR012340">
    <property type="entry name" value="NA-bd_OB-fold"/>
</dbReference>
<dbReference type="Gene3D" id="2.40.50.140">
    <property type="entry name" value="Nucleic acid-binding proteins"/>
    <property type="match status" value="1"/>
</dbReference>
<evidence type="ECO:0000256" key="3">
    <source>
        <dbReference type="ARBA" id="ARBA00022763"/>
    </source>
</evidence>
<dbReference type="Pfam" id="PF02565">
    <property type="entry name" value="RecO_C"/>
    <property type="match status" value="1"/>
</dbReference>
<keyword evidence="5 7" id="KW-0234">DNA repair</keyword>
<dbReference type="InterPro" id="IPR037278">
    <property type="entry name" value="ARFGAP/RecO"/>
</dbReference>
<evidence type="ECO:0000259" key="8">
    <source>
        <dbReference type="Pfam" id="PF11967"/>
    </source>
</evidence>
<dbReference type="PANTHER" id="PTHR33991">
    <property type="entry name" value="DNA REPAIR PROTEIN RECO"/>
    <property type="match status" value="1"/>
</dbReference>
<evidence type="ECO:0000256" key="2">
    <source>
        <dbReference type="ARBA" id="ARBA00021310"/>
    </source>
</evidence>
<dbReference type="SUPFAM" id="SSF50249">
    <property type="entry name" value="Nucleic acid-binding proteins"/>
    <property type="match status" value="1"/>
</dbReference>
<dbReference type="GO" id="GO:0006310">
    <property type="term" value="P:DNA recombination"/>
    <property type="evidence" value="ECO:0007669"/>
    <property type="project" value="UniProtKB-UniRule"/>
</dbReference>
<dbReference type="InterPro" id="IPR022572">
    <property type="entry name" value="DNA_rep/recomb_RecO_N"/>
</dbReference>
<evidence type="ECO:0000256" key="1">
    <source>
        <dbReference type="ARBA" id="ARBA00007452"/>
    </source>
</evidence>
<comment type="function">
    <text evidence="7">Involved in DNA repair and RecF pathway recombination.</text>
</comment>
<dbReference type="Gene3D" id="1.20.1440.120">
    <property type="entry name" value="Recombination protein O, C-terminal domain"/>
    <property type="match status" value="1"/>
</dbReference>
<keyword evidence="10" id="KW-1185">Reference proteome</keyword>
<dbReference type="PANTHER" id="PTHR33991:SF1">
    <property type="entry name" value="DNA REPAIR PROTEIN RECO"/>
    <property type="match status" value="1"/>
</dbReference>
<gene>
    <name evidence="7 9" type="primary">recO</name>
    <name evidence="9" type="ORF">GPA21_15050</name>
</gene>
<dbReference type="HAMAP" id="MF_00201">
    <property type="entry name" value="RecO"/>
    <property type="match status" value="1"/>
</dbReference>
<keyword evidence="3 7" id="KW-0227">DNA damage</keyword>
<evidence type="ECO:0000256" key="4">
    <source>
        <dbReference type="ARBA" id="ARBA00023172"/>
    </source>
</evidence>
<dbReference type="NCBIfam" id="TIGR00613">
    <property type="entry name" value="reco"/>
    <property type="match status" value="1"/>
</dbReference>
<organism evidence="9 10">
    <name type="scientific">Azoarcus taiwanensis</name>
    <dbReference type="NCBI Taxonomy" id="666964"/>
    <lineage>
        <taxon>Bacteria</taxon>
        <taxon>Pseudomonadati</taxon>
        <taxon>Pseudomonadota</taxon>
        <taxon>Betaproteobacteria</taxon>
        <taxon>Rhodocyclales</taxon>
        <taxon>Zoogloeaceae</taxon>
        <taxon>Azoarcus</taxon>
    </lineage>
</organism>
<evidence type="ECO:0000256" key="5">
    <source>
        <dbReference type="ARBA" id="ARBA00023204"/>
    </source>
</evidence>
<dbReference type="RefSeq" id="WP_168988950.1">
    <property type="nucleotide sequence ID" value="NZ_CAWPHM010000008.1"/>
</dbReference>
<evidence type="ECO:0000313" key="10">
    <source>
        <dbReference type="Proteomes" id="UP000599523"/>
    </source>
</evidence>
<reference evidence="9" key="1">
    <citation type="submission" date="2019-12" db="EMBL/GenBank/DDBJ databases">
        <title>Comparative genomics gives insights into the taxonomy of the Azoarcus-Aromatoleum group and reveals separate origins of nif in the plant-associated Azoarcus and non-plant-associated Aromatoleum sub-groups.</title>
        <authorList>
            <person name="Lafos M."/>
            <person name="Maluk M."/>
            <person name="Batista M."/>
            <person name="Junghare M."/>
            <person name="Carmona M."/>
            <person name="Faoro H."/>
            <person name="Cruz L.M."/>
            <person name="Battistoni F."/>
            <person name="De Souza E."/>
            <person name="Pedrosa F."/>
            <person name="Chen W.-M."/>
            <person name="Poole P.S."/>
            <person name="Dixon R.A."/>
            <person name="James E.K."/>
        </authorList>
    </citation>
    <scope>NUCLEOTIDE SEQUENCE</scope>
    <source>
        <strain evidence="9">NSC3</strain>
    </source>
</reference>
<evidence type="ECO:0000313" key="9">
    <source>
        <dbReference type="EMBL" id="NMG04273.1"/>
    </source>
</evidence>